<dbReference type="SUPFAM" id="SSF50630">
    <property type="entry name" value="Acid proteases"/>
    <property type="match status" value="1"/>
</dbReference>
<dbReference type="EMBL" id="GG683102">
    <property type="protein sequence ID" value="EER02483.1"/>
    <property type="molecule type" value="Genomic_DNA"/>
</dbReference>
<sequence>MRSPMPVRLLALVYVVDVLKVSRGATLKLDVKYEDIPQQGFGLYHTLVYEHGQKLHAHVDTGSGFTFFIWKDWYEKTTGHSCSTWPMGCYYCSEPCSVGKVTRTLTFEDKYMVNIFQHKSRLTMGQVSEILTFGLIFAQKPPASEVPPTNSMGLGYDKGDVNFPSLMTQLQASKAITTGIIALYLYPPADPKEASADGGLLLGGGDAALYEGELRYVDFSTDKSYTVNIGKVQVGDGQITSGINMNLDLDTGADYLYVPTSYYDNLIKDIKDQTDKAAGTHVDFKFYPEKKLWYFPCQYMSRLPFLRFGLGPKGTFPFSMAYVNYARNQYGTCILIIAENERNDWSLPDRMLISNYLEFDPIHKRVGIAKLKPRSR</sequence>
<gene>
    <name evidence="10" type="ORF">Pmar_PMAR004846</name>
</gene>
<feature type="signal peptide" evidence="8">
    <location>
        <begin position="1"/>
        <end position="24"/>
    </location>
</feature>
<dbReference type="PANTHER" id="PTHR47965">
    <property type="entry name" value="ASPARTYL PROTEASE-RELATED"/>
    <property type="match status" value="1"/>
</dbReference>
<dbReference type="Gene3D" id="2.40.70.10">
    <property type="entry name" value="Acid Proteases"/>
    <property type="match status" value="2"/>
</dbReference>
<proteinExistence type="inferred from homology"/>
<reference evidence="10 11" key="1">
    <citation type="submission" date="2008-07" db="EMBL/GenBank/DDBJ databases">
        <authorList>
            <person name="El-Sayed N."/>
            <person name="Caler E."/>
            <person name="Inman J."/>
            <person name="Amedeo P."/>
            <person name="Hass B."/>
            <person name="Wortman J."/>
        </authorList>
    </citation>
    <scope>NUCLEOTIDE SEQUENCE [LARGE SCALE GENOMIC DNA]</scope>
    <source>
        <strain evidence="11">ATCC 50983 / TXsc</strain>
    </source>
</reference>
<dbReference type="RefSeq" id="XP_002769765.1">
    <property type="nucleotide sequence ID" value="XM_002769719.1"/>
</dbReference>
<keyword evidence="11" id="KW-1185">Reference proteome</keyword>
<keyword evidence="5" id="KW-0378">Hydrolase</keyword>
<evidence type="ECO:0000256" key="6">
    <source>
        <dbReference type="ARBA" id="ARBA00023145"/>
    </source>
</evidence>
<dbReference type="AlphaFoldDB" id="C5LLC4"/>
<dbReference type="PANTHER" id="PTHR47965:SF12">
    <property type="entry name" value="ASPARTIC PROTEINASE 3-RELATED"/>
    <property type="match status" value="1"/>
</dbReference>
<dbReference type="InterPro" id="IPR021109">
    <property type="entry name" value="Peptidase_aspartic_dom_sf"/>
</dbReference>
<evidence type="ECO:0000256" key="3">
    <source>
        <dbReference type="ARBA" id="ARBA00022729"/>
    </source>
</evidence>
<evidence type="ECO:0000256" key="7">
    <source>
        <dbReference type="PIRSR" id="PIRSR601461-2"/>
    </source>
</evidence>
<comment type="similarity">
    <text evidence="1">Belongs to the peptidase A1 family.</text>
</comment>
<name>C5LLC4_PERM5</name>
<evidence type="ECO:0000313" key="10">
    <source>
        <dbReference type="EMBL" id="EER02483.1"/>
    </source>
</evidence>
<accession>C5LLC4</accession>
<keyword evidence="2" id="KW-0645">Protease</keyword>
<evidence type="ECO:0000256" key="5">
    <source>
        <dbReference type="ARBA" id="ARBA00022801"/>
    </source>
</evidence>
<dbReference type="PROSITE" id="PS51767">
    <property type="entry name" value="PEPTIDASE_A1"/>
    <property type="match status" value="1"/>
</dbReference>
<dbReference type="InParanoid" id="C5LLC4"/>
<dbReference type="OrthoDB" id="10567808at2759"/>
<organism evidence="11">
    <name type="scientific">Perkinsus marinus (strain ATCC 50983 / TXsc)</name>
    <dbReference type="NCBI Taxonomy" id="423536"/>
    <lineage>
        <taxon>Eukaryota</taxon>
        <taxon>Sar</taxon>
        <taxon>Alveolata</taxon>
        <taxon>Perkinsozoa</taxon>
        <taxon>Perkinsea</taxon>
        <taxon>Perkinsida</taxon>
        <taxon>Perkinsidae</taxon>
        <taxon>Perkinsus</taxon>
    </lineage>
</organism>
<feature type="disulfide bond" evidence="7">
    <location>
        <begin position="297"/>
        <end position="333"/>
    </location>
</feature>
<keyword evidence="3 8" id="KW-0732">Signal</keyword>
<evidence type="ECO:0000256" key="4">
    <source>
        <dbReference type="ARBA" id="ARBA00022750"/>
    </source>
</evidence>
<evidence type="ECO:0000259" key="9">
    <source>
        <dbReference type="PROSITE" id="PS51767"/>
    </source>
</evidence>
<dbReference type="GO" id="GO:0006508">
    <property type="term" value="P:proteolysis"/>
    <property type="evidence" value="ECO:0007669"/>
    <property type="project" value="UniProtKB-KW"/>
</dbReference>
<dbReference type="GO" id="GO:0004190">
    <property type="term" value="F:aspartic-type endopeptidase activity"/>
    <property type="evidence" value="ECO:0007669"/>
    <property type="project" value="UniProtKB-KW"/>
</dbReference>
<dbReference type="Pfam" id="PF00026">
    <property type="entry name" value="Asp"/>
    <property type="match status" value="1"/>
</dbReference>
<protein>
    <recommendedName>
        <fullName evidence="9">Peptidase A1 domain-containing protein</fullName>
    </recommendedName>
</protein>
<dbReference type="Proteomes" id="UP000007800">
    <property type="component" value="Unassembled WGS sequence"/>
</dbReference>
<evidence type="ECO:0000256" key="8">
    <source>
        <dbReference type="SAM" id="SignalP"/>
    </source>
</evidence>
<evidence type="ECO:0000313" key="11">
    <source>
        <dbReference type="Proteomes" id="UP000007800"/>
    </source>
</evidence>
<keyword evidence="6" id="KW-0865">Zymogen</keyword>
<evidence type="ECO:0000256" key="2">
    <source>
        <dbReference type="ARBA" id="ARBA00022670"/>
    </source>
</evidence>
<feature type="chain" id="PRO_5002953142" description="Peptidase A1 domain-containing protein" evidence="8">
    <location>
        <begin position="25"/>
        <end position="376"/>
    </location>
</feature>
<feature type="domain" description="Peptidase A1" evidence="9">
    <location>
        <begin position="44"/>
        <end position="369"/>
    </location>
</feature>
<keyword evidence="4" id="KW-0064">Aspartyl protease</keyword>
<dbReference type="InterPro" id="IPR033121">
    <property type="entry name" value="PEPTIDASE_A1"/>
</dbReference>
<dbReference type="InterPro" id="IPR001461">
    <property type="entry name" value="Aspartic_peptidase_A1"/>
</dbReference>
<dbReference type="GeneID" id="9047505"/>
<keyword evidence="7" id="KW-1015">Disulfide bond</keyword>
<evidence type="ECO:0000256" key="1">
    <source>
        <dbReference type="ARBA" id="ARBA00007447"/>
    </source>
</evidence>